<proteinExistence type="predicted"/>
<dbReference type="InterPro" id="IPR043502">
    <property type="entry name" value="DNA/RNA_pol_sf"/>
</dbReference>
<sequence>MSCLEYVVNRIQAGKRKGLIVGTIFVDLSNAFNAVKPETLEAVLQSYAVPPELSSWIMAFLTNRRIELQVGDQKAVRYVHQGLPQGDVLSPTLFNVYTAKLHEIQVEGVILVQYADDFSIIVMGRSIEELNERGNAYMERFAQLAESLNFTINAQKTKAVLFLNSPREMKIAVNDEDIESVRWHRYLGVLIDKSLRFGSHIRELTQKMADRLNMLKVISGTKYGAHPGTLNVAYNALIRSFIEYGTSVYSSACNTNLKKLDTINNQCLRRVTGCTKTTPRNTLQAIAAQSPLQFRRMKMIGRQVVKHCYSKSPVWDQMCQDTLVEEFCENQRYTAMEKSAFLHHDILEQLSTMVKEPYRWGDVQICTTLKEGTWVKKETCTKVLKQLSLSLIHGKYSGRQLIFTDASSDGVTCGIGVYHEARNFRLSLRLANTVCIMSAELEAIYVALQYIRTQNLQNAVIMTDSKSGCEYIRRNKRSYERDEVIDNILRMATEYNTSIQWIPGHTGLNGNEVADQLAKAGLEQETVCSNKILLHDAINHIHTISEQSSQQWYLQYAAELGKGRKYFQIQNTIPAKPWHHKLQLNNTELVRKKVYQTINKTSLAI</sequence>
<dbReference type="Pfam" id="PF00078">
    <property type="entry name" value="RVT_1"/>
    <property type="match status" value="1"/>
</dbReference>
<dbReference type="PANTHER" id="PTHR33332">
    <property type="entry name" value="REVERSE TRANSCRIPTASE DOMAIN-CONTAINING PROTEIN"/>
    <property type="match status" value="1"/>
</dbReference>
<dbReference type="RefSeq" id="XP_029731936.2">
    <property type="nucleotide sequence ID" value="XM_029876076.2"/>
</dbReference>
<dbReference type="SUPFAM" id="SSF53098">
    <property type="entry name" value="Ribonuclease H-like"/>
    <property type="match status" value="1"/>
</dbReference>
<dbReference type="Gene3D" id="3.30.420.10">
    <property type="entry name" value="Ribonuclease H-like superfamily/Ribonuclease H"/>
    <property type="match status" value="1"/>
</dbReference>
<evidence type="ECO:0000259" key="1">
    <source>
        <dbReference type="PROSITE" id="PS50878"/>
    </source>
</evidence>
<dbReference type="InterPro" id="IPR002156">
    <property type="entry name" value="RNaseH_domain"/>
</dbReference>
<dbReference type="InterPro" id="IPR012337">
    <property type="entry name" value="RNaseH-like_sf"/>
</dbReference>
<dbReference type="EnsemblMetazoa" id="AALFPA23_012817.R18491">
    <property type="protein sequence ID" value="AALFPA23_012817.P18491"/>
    <property type="gene ID" value="AALFPA23_012817"/>
</dbReference>
<organism evidence="3 4">
    <name type="scientific">Aedes albopictus</name>
    <name type="common">Asian tiger mosquito</name>
    <name type="synonym">Stegomyia albopicta</name>
    <dbReference type="NCBI Taxonomy" id="7160"/>
    <lineage>
        <taxon>Eukaryota</taxon>
        <taxon>Metazoa</taxon>
        <taxon>Ecdysozoa</taxon>
        <taxon>Arthropoda</taxon>
        <taxon>Hexapoda</taxon>
        <taxon>Insecta</taxon>
        <taxon>Pterygota</taxon>
        <taxon>Neoptera</taxon>
        <taxon>Endopterygota</taxon>
        <taxon>Diptera</taxon>
        <taxon>Nematocera</taxon>
        <taxon>Culicoidea</taxon>
        <taxon>Culicidae</taxon>
        <taxon>Culicinae</taxon>
        <taxon>Aedini</taxon>
        <taxon>Aedes</taxon>
        <taxon>Stegomyia</taxon>
    </lineage>
</organism>
<name>A0ABM1YWU0_AEDAL</name>
<evidence type="ECO:0000313" key="4">
    <source>
        <dbReference type="Proteomes" id="UP000069940"/>
    </source>
</evidence>
<protein>
    <submittedName>
        <fullName evidence="3">Uncharacterized protein</fullName>
    </submittedName>
</protein>
<accession>A0ABM1YWU0</accession>
<dbReference type="InterPro" id="IPR000477">
    <property type="entry name" value="RT_dom"/>
</dbReference>
<dbReference type="PROSITE" id="PS50878">
    <property type="entry name" value="RT_POL"/>
    <property type="match status" value="1"/>
</dbReference>
<feature type="domain" description="Reverse transcriptase" evidence="1">
    <location>
        <begin position="1"/>
        <end position="191"/>
    </location>
</feature>
<dbReference type="InterPro" id="IPR043128">
    <property type="entry name" value="Rev_trsase/Diguanyl_cyclase"/>
</dbReference>
<dbReference type="GeneID" id="115268079"/>
<evidence type="ECO:0000259" key="2">
    <source>
        <dbReference type="PROSITE" id="PS50879"/>
    </source>
</evidence>
<dbReference type="SUPFAM" id="SSF56672">
    <property type="entry name" value="DNA/RNA polymerases"/>
    <property type="match status" value="1"/>
</dbReference>
<dbReference type="CDD" id="cd09276">
    <property type="entry name" value="Rnase_HI_RT_non_LTR"/>
    <property type="match status" value="1"/>
</dbReference>
<evidence type="ECO:0000313" key="3">
    <source>
        <dbReference type="EnsemblMetazoa" id="AALFPA23_012817.P18491"/>
    </source>
</evidence>
<dbReference type="InterPro" id="IPR036397">
    <property type="entry name" value="RNaseH_sf"/>
</dbReference>
<dbReference type="Proteomes" id="UP000069940">
    <property type="component" value="Unassembled WGS sequence"/>
</dbReference>
<feature type="domain" description="RNase H type-1" evidence="2">
    <location>
        <begin position="396"/>
        <end position="523"/>
    </location>
</feature>
<dbReference type="PROSITE" id="PS50879">
    <property type="entry name" value="RNASE_H_1"/>
    <property type="match status" value="1"/>
</dbReference>
<dbReference type="Gene3D" id="3.30.70.270">
    <property type="match status" value="1"/>
</dbReference>
<dbReference type="Pfam" id="PF00075">
    <property type="entry name" value="RNase_H"/>
    <property type="match status" value="1"/>
</dbReference>
<reference evidence="3" key="2">
    <citation type="submission" date="2025-05" db="UniProtKB">
        <authorList>
            <consortium name="EnsemblMetazoa"/>
        </authorList>
    </citation>
    <scope>IDENTIFICATION</scope>
    <source>
        <strain evidence="3">Foshan</strain>
    </source>
</reference>
<reference evidence="4" key="1">
    <citation type="journal article" date="2015" name="Proc. Natl. Acad. Sci. U.S.A.">
        <title>Genome sequence of the Asian Tiger mosquito, Aedes albopictus, reveals insights into its biology, genetics, and evolution.</title>
        <authorList>
            <person name="Chen X.G."/>
            <person name="Jiang X."/>
            <person name="Gu J."/>
            <person name="Xu M."/>
            <person name="Wu Y."/>
            <person name="Deng Y."/>
            <person name="Zhang C."/>
            <person name="Bonizzoni M."/>
            <person name="Dermauw W."/>
            <person name="Vontas J."/>
            <person name="Armbruster P."/>
            <person name="Huang X."/>
            <person name="Yang Y."/>
            <person name="Zhang H."/>
            <person name="He W."/>
            <person name="Peng H."/>
            <person name="Liu Y."/>
            <person name="Wu K."/>
            <person name="Chen J."/>
            <person name="Lirakis M."/>
            <person name="Topalis P."/>
            <person name="Van Leeuwen T."/>
            <person name="Hall A.B."/>
            <person name="Jiang X."/>
            <person name="Thorpe C."/>
            <person name="Mueller R.L."/>
            <person name="Sun C."/>
            <person name="Waterhouse R.M."/>
            <person name="Yan G."/>
            <person name="Tu Z.J."/>
            <person name="Fang X."/>
            <person name="James A.A."/>
        </authorList>
    </citation>
    <scope>NUCLEOTIDE SEQUENCE [LARGE SCALE GENOMIC DNA]</scope>
    <source>
        <strain evidence="4">Foshan</strain>
    </source>
</reference>
<keyword evidence="4" id="KW-1185">Reference proteome</keyword>